<reference evidence="1 2" key="1">
    <citation type="submission" date="2020-02" db="EMBL/GenBank/DDBJ databases">
        <authorList>
            <person name="Criscuolo A."/>
        </authorList>
    </citation>
    <scope>NUCLEOTIDE SEQUENCE [LARGE SCALE GENOMIC DNA]</scope>
    <source>
        <strain evidence="1">CIP105534</strain>
    </source>
</reference>
<organism evidence="1 2">
    <name type="scientific">Flavobacterium bizetiae</name>
    <dbReference type="NCBI Taxonomy" id="2704140"/>
    <lineage>
        <taxon>Bacteria</taxon>
        <taxon>Pseudomonadati</taxon>
        <taxon>Bacteroidota</taxon>
        <taxon>Flavobacteriia</taxon>
        <taxon>Flavobacteriales</taxon>
        <taxon>Flavobacteriaceae</taxon>
        <taxon>Flavobacterium</taxon>
    </lineage>
</organism>
<dbReference type="Proteomes" id="UP000479938">
    <property type="component" value="Unassembled WGS sequence"/>
</dbReference>
<protein>
    <submittedName>
        <fullName evidence="1">Uncharacterized protein</fullName>
    </submittedName>
</protein>
<evidence type="ECO:0000313" key="2">
    <source>
        <dbReference type="Proteomes" id="UP000479938"/>
    </source>
</evidence>
<gene>
    <name evidence="1" type="ORF">FLA105534_02510</name>
</gene>
<dbReference type="AlphaFoldDB" id="A0A6J4GME0"/>
<evidence type="ECO:0000313" key="1">
    <source>
        <dbReference type="EMBL" id="CAA9199249.1"/>
    </source>
</evidence>
<sequence>MVYSSNFALQRYFRQILIAVNRFQIFVNDLLIGVFKPNFD</sequence>
<dbReference type="EMBL" id="CADCSU010000095">
    <property type="protein sequence ID" value="CAA9199249.1"/>
    <property type="molecule type" value="Genomic_DNA"/>
</dbReference>
<name>A0A6J4GME0_9FLAO</name>
<keyword evidence="2" id="KW-1185">Reference proteome</keyword>
<accession>A0A6J4GME0</accession>
<proteinExistence type="predicted"/>